<sequence length="144" mass="15954">MMDAIMMFVVNFSPKISVAIQAMLAACLLPFVFALLAKITGGFRLVDNANPREFLAKTTGLAARLNSAQTNSFEGLPMFLAAVLVAMYCFVPQNVINALAWLYVFLRMGYGMAYAFNLSLLRSVLWFLGMSCCLALFYFAMVMI</sequence>
<evidence type="ECO:0000313" key="7">
    <source>
        <dbReference type="Proteomes" id="UP001624684"/>
    </source>
</evidence>
<keyword evidence="3 5" id="KW-1133">Transmembrane helix</keyword>
<organism evidence="6 7">
    <name type="scientific">Moraxella oculi</name>
    <dbReference type="NCBI Taxonomy" id="2940516"/>
    <lineage>
        <taxon>Bacteria</taxon>
        <taxon>Pseudomonadati</taxon>
        <taxon>Pseudomonadota</taxon>
        <taxon>Gammaproteobacteria</taxon>
        <taxon>Moraxellales</taxon>
        <taxon>Moraxellaceae</taxon>
        <taxon>Moraxella</taxon>
    </lineage>
</organism>
<evidence type="ECO:0000313" key="6">
    <source>
        <dbReference type="EMBL" id="MFL1731787.1"/>
    </source>
</evidence>
<keyword evidence="2 5" id="KW-0812">Transmembrane</keyword>
<comment type="subcellular location">
    <subcellularLocation>
        <location evidence="1">Membrane</location>
    </subcellularLocation>
</comment>
<gene>
    <name evidence="6" type="ORF">ACJHVH_02055</name>
</gene>
<comment type="caution">
    <text evidence="6">The sequence shown here is derived from an EMBL/GenBank/DDBJ whole genome shotgun (WGS) entry which is preliminary data.</text>
</comment>
<evidence type="ECO:0000256" key="4">
    <source>
        <dbReference type="ARBA" id="ARBA00023136"/>
    </source>
</evidence>
<dbReference type="Gene3D" id="1.20.120.550">
    <property type="entry name" value="Membrane associated eicosanoid/glutathione metabolism-like domain"/>
    <property type="match status" value="1"/>
</dbReference>
<accession>A0ABW8U8F2</accession>
<protein>
    <submittedName>
        <fullName evidence="6">MAPEG family protein</fullName>
    </submittedName>
</protein>
<reference evidence="6 7" key="1">
    <citation type="submission" date="2024-11" db="EMBL/GenBank/DDBJ databases">
        <title>First Report of Moraxella oculi in Brazil in an Infectious Bovine Keratoconjunctivitis Outbreak.</title>
        <authorList>
            <person name="Carvalho C.V."/>
            <person name="Domingues R."/>
            <person name="Coutinho C."/>
            <person name="Honorio N.T.B.S."/>
            <person name="Faza D.R.L.R."/>
            <person name="Carvalho W.A."/>
            <person name="Machado A.B.F."/>
            <person name="Martins M.F."/>
            <person name="Gaspar E.B."/>
        </authorList>
    </citation>
    <scope>NUCLEOTIDE SEQUENCE [LARGE SCALE GENOMIC DNA]</scope>
    <source>
        <strain evidence="6 7">2117LE</strain>
    </source>
</reference>
<dbReference type="Proteomes" id="UP001624684">
    <property type="component" value="Unassembled WGS sequence"/>
</dbReference>
<dbReference type="SUPFAM" id="SSF161084">
    <property type="entry name" value="MAPEG domain-like"/>
    <property type="match status" value="1"/>
</dbReference>
<proteinExistence type="predicted"/>
<dbReference type="PANTHER" id="PTHR35371:SF1">
    <property type="entry name" value="BLR7753 PROTEIN"/>
    <property type="match status" value="1"/>
</dbReference>
<dbReference type="InterPro" id="IPR001129">
    <property type="entry name" value="Membr-assoc_MAPEG"/>
</dbReference>
<evidence type="ECO:0000256" key="1">
    <source>
        <dbReference type="ARBA" id="ARBA00004370"/>
    </source>
</evidence>
<evidence type="ECO:0000256" key="3">
    <source>
        <dbReference type="ARBA" id="ARBA00022989"/>
    </source>
</evidence>
<evidence type="ECO:0000256" key="5">
    <source>
        <dbReference type="SAM" id="Phobius"/>
    </source>
</evidence>
<dbReference type="Pfam" id="PF01124">
    <property type="entry name" value="MAPEG"/>
    <property type="match status" value="1"/>
</dbReference>
<evidence type="ECO:0000256" key="2">
    <source>
        <dbReference type="ARBA" id="ARBA00022692"/>
    </source>
</evidence>
<dbReference type="InterPro" id="IPR023352">
    <property type="entry name" value="MAPEG-like_dom_sf"/>
</dbReference>
<dbReference type="EMBL" id="JBJJXE010000002">
    <property type="protein sequence ID" value="MFL1731787.1"/>
    <property type="molecule type" value="Genomic_DNA"/>
</dbReference>
<keyword evidence="4 5" id="KW-0472">Membrane</keyword>
<keyword evidence="7" id="KW-1185">Reference proteome</keyword>
<name>A0ABW8U8F2_9GAMM</name>
<dbReference type="RefSeq" id="WP_407068590.1">
    <property type="nucleotide sequence ID" value="NZ_JAMBAQ010000002.1"/>
</dbReference>
<feature type="transmembrane region" description="Helical" evidence="5">
    <location>
        <begin position="124"/>
        <end position="143"/>
    </location>
</feature>
<dbReference type="PANTHER" id="PTHR35371">
    <property type="entry name" value="INNER MEMBRANE PROTEIN"/>
    <property type="match status" value="1"/>
</dbReference>